<reference evidence="3 4" key="1">
    <citation type="submission" date="2020-08" db="EMBL/GenBank/DDBJ databases">
        <title>Genomic Encyclopedia of Type Strains, Phase IV (KMG-V): Genome sequencing to study the core and pangenomes of soil and plant-associated prokaryotes.</title>
        <authorList>
            <person name="Whitman W."/>
        </authorList>
    </citation>
    <scope>NUCLEOTIDE SEQUENCE [LARGE SCALE GENOMIC DNA]</scope>
    <source>
        <strain evidence="3 4">M2T3</strain>
    </source>
</reference>
<gene>
    <name evidence="3" type="ORF">HDF25_003504</name>
</gene>
<evidence type="ECO:0000259" key="1">
    <source>
        <dbReference type="Pfam" id="PF04773"/>
    </source>
</evidence>
<feature type="domain" description="FecR protein" evidence="1">
    <location>
        <begin position="117"/>
        <end position="207"/>
    </location>
</feature>
<dbReference type="PANTHER" id="PTHR30273:SF2">
    <property type="entry name" value="PROTEIN FECR"/>
    <property type="match status" value="1"/>
</dbReference>
<evidence type="ECO:0000313" key="4">
    <source>
        <dbReference type="Proteomes" id="UP000521017"/>
    </source>
</evidence>
<name>A0A7X0J6R1_9SPHI</name>
<dbReference type="InterPro" id="IPR006860">
    <property type="entry name" value="FecR"/>
</dbReference>
<dbReference type="Gene3D" id="2.60.120.1440">
    <property type="match status" value="1"/>
</dbReference>
<evidence type="ECO:0000259" key="2">
    <source>
        <dbReference type="Pfam" id="PF16344"/>
    </source>
</evidence>
<dbReference type="InterPro" id="IPR012373">
    <property type="entry name" value="Ferrdict_sens_TM"/>
</dbReference>
<accession>A0A7X0J6R1</accession>
<evidence type="ECO:0000313" key="3">
    <source>
        <dbReference type="EMBL" id="MBB6501337.1"/>
    </source>
</evidence>
<feature type="domain" description="Protein FecR C-terminal" evidence="2">
    <location>
        <begin position="256"/>
        <end position="319"/>
    </location>
</feature>
<dbReference type="GO" id="GO:0016989">
    <property type="term" value="F:sigma factor antagonist activity"/>
    <property type="evidence" value="ECO:0007669"/>
    <property type="project" value="TreeGrafter"/>
</dbReference>
<proteinExistence type="predicted"/>
<dbReference type="InterPro" id="IPR032508">
    <property type="entry name" value="FecR_C"/>
</dbReference>
<dbReference type="Pfam" id="PF04773">
    <property type="entry name" value="FecR"/>
    <property type="match status" value="1"/>
</dbReference>
<sequence>MEDKDELKELYQLYLSNQCSATELERFFELLRETKDDSAITALMSATWDNTEAVPESGLIPSFLVKEPAPVIRRIGYRFRQFSAAAAILLVLGGAYLFREKVSQVFNPVHQLEVFSKNAEHKQIQLADGTRVWLSPNSKLSFPDKFDKSKRIVNLDGEAFFEVVHDVHHPFIIQSGDVSTTVLGTSFNVNAYRNRPDIEVTLVTGKVAVALKTANKDQQAIISPNQRVTVNKAAEKITKMNYPAASDFLNRRLGLFDYKGTDFSEVLTDLQTQYHQKIQLAPSLEPGKFYGQLDMTLPIEQCLNKLSTVMEVNWKKEGGLYVIVK</sequence>
<dbReference type="EMBL" id="JACHCC010000009">
    <property type="protein sequence ID" value="MBB6501337.1"/>
    <property type="molecule type" value="Genomic_DNA"/>
</dbReference>
<dbReference type="Gene3D" id="3.55.50.30">
    <property type="match status" value="1"/>
</dbReference>
<organism evidence="3 4">
    <name type="scientific">Pedobacter cryoconitis</name>
    <dbReference type="NCBI Taxonomy" id="188932"/>
    <lineage>
        <taxon>Bacteria</taxon>
        <taxon>Pseudomonadati</taxon>
        <taxon>Bacteroidota</taxon>
        <taxon>Sphingobacteriia</taxon>
        <taxon>Sphingobacteriales</taxon>
        <taxon>Sphingobacteriaceae</taxon>
        <taxon>Pedobacter</taxon>
    </lineage>
</organism>
<dbReference type="RefSeq" id="WP_184626980.1">
    <property type="nucleotide sequence ID" value="NZ_JACHCC010000009.1"/>
</dbReference>
<protein>
    <submittedName>
        <fullName evidence="3">Ferric-dicitrate binding protein FerR (Iron transport regulator)</fullName>
    </submittedName>
</protein>
<comment type="caution">
    <text evidence="3">The sequence shown here is derived from an EMBL/GenBank/DDBJ whole genome shotgun (WGS) entry which is preliminary data.</text>
</comment>
<dbReference type="PANTHER" id="PTHR30273">
    <property type="entry name" value="PERIPLASMIC SIGNAL SENSOR AND SIGMA FACTOR ACTIVATOR FECR-RELATED"/>
    <property type="match status" value="1"/>
</dbReference>
<dbReference type="FunFam" id="2.60.120.1440:FF:000001">
    <property type="entry name" value="Putative anti-sigma factor"/>
    <property type="match status" value="1"/>
</dbReference>
<dbReference type="Proteomes" id="UP000521017">
    <property type="component" value="Unassembled WGS sequence"/>
</dbReference>
<dbReference type="Pfam" id="PF16344">
    <property type="entry name" value="FecR_C"/>
    <property type="match status" value="1"/>
</dbReference>
<dbReference type="AlphaFoldDB" id="A0A7X0J6R1"/>
<dbReference type="PIRSF" id="PIRSF018266">
    <property type="entry name" value="FecR"/>
    <property type="match status" value="1"/>
</dbReference>